<evidence type="ECO:0000256" key="1">
    <source>
        <dbReference type="SAM" id="SignalP"/>
    </source>
</evidence>
<reference evidence="2" key="1">
    <citation type="submission" date="2016-11" db="UniProtKB">
        <authorList>
            <consortium name="WormBaseParasite"/>
        </authorList>
    </citation>
    <scope>IDENTIFICATION</scope>
    <source>
        <strain evidence="2">pt0022</strain>
    </source>
</reference>
<keyword evidence="1" id="KW-0732">Signal</keyword>
<evidence type="ECO:0000313" key="2">
    <source>
        <dbReference type="WBParaSite" id="maker-PairedContig_372-snap-gene-1.14-mRNA-1"/>
    </source>
</evidence>
<dbReference type="AlphaFoldDB" id="A0A1I8EP41"/>
<proteinExistence type="predicted"/>
<accession>A0A1I8EP41</accession>
<feature type="signal peptide" evidence="1">
    <location>
        <begin position="1"/>
        <end position="18"/>
    </location>
</feature>
<dbReference type="InterPro" id="IPR036508">
    <property type="entry name" value="Chitin-bd_dom_sf"/>
</dbReference>
<protein>
    <submittedName>
        <fullName evidence="2">Chitin-binding type-2 domain-containing protein</fullName>
    </submittedName>
</protein>
<dbReference type="STRING" id="6293.A0A1I8EP41"/>
<feature type="chain" id="PRO_5009318280" evidence="1">
    <location>
        <begin position="19"/>
        <end position="471"/>
    </location>
</feature>
<organism evidence="2">
    <name type="scientific">Wuchereria bancrofti</name>
    <dbReference type="NCBI Taxonomy" id="6293"/>
    <lineage>
        <taxon>Eukaryota</taxon>
        <taxon>Metazoa</taxon>
        <taxon>Ecdysozoa</taxon>
        <taxon>Nematoda</taxon>
        <taxon>Chromadorea</taxon>
        <taxon>Rhabditida</taxon>
        <taxon>Spirurina</taxon>
        <taxon>Spiruromorpha</taxon>
        <taxon>Filarioidea</taxon>
        <taxon>Onchocercidae</taxon>
        <taxon>Wuchereria</taxon>
    </lineage>
</organism>
<dbReference type="GO" id="GO:0008061">
    <property type="term" value="F:chitin binding"/>
    <property type="evidence" value="ECO:0007669"/>
    <property type="project" value="InterPro"/>
</dbReference>
<sequence>MQLITLLTSSFSIYFAQCDKKSIENSRDNSGDNGIISSVIWRSIIGDICQLSSFPRPTTDPNKYVECVFQAENAGNRSDLGIWASKNCPTGYQFLASARECKVTGFIKARQQLCEGSNAEKHKFCPQLRNGPKFMVKRVEQQKEQCLCVVDEENCDCPKVVIIELVTYDKIMNERNISKARQARHAPCQNQQRCIISLRLFTKNDWTVLQESRKTLDDNCDICSNSESLCTCGPSGPTNFSAVNKLPNKQIPEGCQLLNNGQQYCTQMQGKTGKQQYSAIIAPQPCPTGLDRPKSPSHFLQCQPAPNSLYCGRWQRMPCEPGLIFNALLQVCVWNPSMQPEKIPIISPSVTATYPSIAQLSSHASSGYLISPIPVIPGYDANTRCTCHVGVHIGFCGPDGQCPGQSICKSNELAGQGSVSNFQFLDEVNFSKSYVFVKGVLPFLTLNVCCVVTTTKELCRESQQGLHFISL</sequence>
<dbReference type="WBParaSite" id="maker-PairedContig_372-snap-gene-1.14-mRNA-1">
    <property type="protein sequence ID" value="maker-PairedContig_372-snap-gene-1.14-mRNA-1"/>
    <property type="gene ID" value="maker-PairedContig_372-snap-gene-1.14"/>
</dbReference>
<dbReference type="SUPFAM" id="SSF57625">
    <property type="entry name" value="Invertebrate chitin-binding proteins"/>
    <property type="match status" value="1"/>
</dbReference>
<name>A0A1I8EP41_WUCBA</name>